<evidence type="ECO:0000313" key="2">
    <source>
        <dbReference type="EMBL" id="BAV98538.1"/>
    </source>
</evidence>
<keyword evidence="1" id="KW-0812">Transmembrane</keyword>
<dbReference type="EMBL" id="AP014940">
    <property type="protein sequence ID" value="BAV98538.1"/>
    <property type="molecule type" value="Genomic_DNA"/>
</dbReference>
<keyword evidence="1" id="KW-0472">Membrane</keyword>
<proteinExistence type="predicted"/>
<accession>A0AAU9APP7</accession>
<protein>
    <submittedName>
        <fullName evidence="2">Uncharacterized protein</fullName>
    </submittedName>
</protein>
<gene>
    <name evidence="2" type="ORF">LEN_3051</name>
</gene>
<keyword evidence="1" id="KW-1133">Transmembrane helix</keyword>
<dbReference type="AlphaFoldDB" id="A0AAU9APP7"/>
<organism evidence="2 3">
    <name type="scientific">Lysobacter enzymogenes</name>
    <dbReference type="NCBI Taxonomy" id="69"/>
    <lineage>
        <taxon>Bacteria</taxon>
        <taxon>Pseudomonadati</taxon>
        <taxon>Pseudomonadota</taxon>
        <taxon>Gammaproteobacteria</taxon>
        <taxon>Lysobacterales</taxon>
        <taxon>Lysobacteraceae</taxon>
        <taxon>Lysobacter</taxon>
    </lineage>
</organism>
<evidence type="ECO:0000313" key="3">
    <source>
        <dbReference type="Proteomes" id="UP000218824"/>
    </source>
</evidence>
<name>A0AAU9APP7_LYSEN</name>
<reference evidence="2 3" key="1">
    <citation type="journal article" date="2017" name="DNA Res.">
        <title>Complete genome sequence and expression profile of the commercial lytic enzyme producer Lysobacter enzymogenes M497-1.</title>
        <authorList>
            <person name="Takami H."/>
            <person name="Toyoda A."/>
            <person name="Uchiyama I."/>
            <person name="Itoh T."/>
            <person name="Takaki Y."/>
            <person name="Arai W."/>
            <person name="Nishi S."/>
            <person name="Kawai M."/>
            <person name="Shinya K."/>
            <person name="Ikeda H."/>
        </authorList>
    </citation>
    <scope>NUCLEOTIDE SEQUENCE [LARGE SCALE GENOMIC DNA]</scope>
    <source>
        <strain evidence="2 3">M497-1</strain>
    </source>
</reference>
<sequence>MRVALACGRAGLWQAGARLRCGRVAFAVPYSPRRTEPDKDVALKPPRCGPGTVARGSHQETQMKIGSRMKSALLAFAIAGSFSFGAVAVQPTFVDGKCVSPETGCTCRAGCTYGGDRHSCCLIP</sequence>
<feature type="transmembrane region" description="Helical" evidence="1">
    <location>
        <begin position="72"/>
        <end position="93"/>
    </location>
</feature>
<dbReference type="Proteomes" id="UP000218824">
    <property type="component" value="Chromosome"/>
</dbReference>
<dbReference type="KEGG" id="lem:LEN_3051"/>
<evidence type="ECO:0000256" key="1">
    <source>
        <dbReference type="SAM" id="Phobius"/>
    </source>
</evidence>